<dbReference type="eggNOG" id="COG3711">
    <property type="taxonomic scope" value="Bacteria"/>
</dbReference>
<organism evidence="3 4">
    <name type="scientific">Lactobacillus crispatus (strain ST1)</name>
    <dbReference type="NCBI Taxonomy" id="748671"/>
    <lineage>
        <taxon>Bacteria</taxon>
        <taxon>Bacillati</taxon>
        <taxon>Bacillota</taxon>
        <taxon>Bacilli</taxon>
        <taxon>Lactobacillales</taxon>
        <taxon>Lactobacillaceae</taxon>
        <taxon>Lactobacillus</taxon>
    </lineage>
</organism>
<protein>
    <submittedName>
        <fullName evidence="3">Beta-glucoside transcriptional antiterminator</fullName>
    </submittedName>
</protein>
<dbReference type="InterPro" id="IPR011608">
    <property type="entry name" value="PRD"/>
</dbReference>
<evidence type="ECO:0000259" key="2">
    <source>
        <dbReference type="PROSITE" id="PS51372"/>
    </source>
</evidence>
<accession>D5GZ28</accession>
<gene>
    <name evidence="3" type="primary">bglG2</name>
    <name evidence="3" type="ordered locus">LCRIS_01590</name>
</gene>
<dbReference type="PANTHER" id="PTHR30185:SF15">
    <property type="entry name" value="CRYPTIC BETA-GLUCOSIDE BGL OPERON ANTITERMINATOR"/>
    <property type="match status" value="1"/>
</dbReference>
<dbReference type="GO" id="GO:0003723">
    <property type="term" value="F:RNA binding"/>
    <property type="evidence" value="ECO:0007669"/>
    <property type="project" value="InterPro"/>
</dbReference>
<sequence length="284" mass="32676">MIVIKRVLNNNAVVAKDEHDQTLVALGSGIAFQRKAGQVISEEKIEKSFYPKNENATNSISETLAQVDPKYIELSDRIISEAIASSGKKLSDDIYVSLPDHLQFAVERVKKGILIQNKLTVETMQTYPDEFQLGKRALNYLSKKISLTFPDDEATNIAMHLITAEEGDSLENTEGTIELINRFLKIIREMLNKKIDSNSVSYYRLVTHLKFFVQRIKKRQNQEFDADHDLYDMVVHNYHKEYVIAQRIAGIVMQEFDYQVSDDEIMFLTIHIHRINISTGENYE</sequence>
<dbReference type="SUPFAM" id="SSF50151">
    <property type="entry name" value="SacY-like RNA-binding domain"/>
    <property type="match status" value="1"/>
</dbReference>
<dbReference type="KEGG" id="lcr:LCRIS_01590"/>
<feature type="domain" description="PRD" evidence="2">
    <location>
        <begin position="66"/>
        <end position="170"/>
    </location>
</feature>
<dbReference type="InterPro" id="IPR050661">
    <property type="entry name" value="BglG_antiterminators"/>
</dbReference>
<evidence type="ECO:0000313" key="4">
    <source>
        <dbReference type="Proteomes" id="UP000002371"/>
    </source>
</evidence>
<dbReference type="InterPro" id="IPR036650">
    <property type="entry name" value="CAT_RNA-bd_dom_sf"/>
</dbReference>
<dbReference type="Gene3D" id="2.30.24.10">
    <property type="entry name" value="CAT RNA-binding domain"/>
    <property type="match status" value="1"/>
</dbReference>
<dbReference type="InterPro" id="IPR004341">
    <property type="entry name" value="CAT_RNA-bd_dom"/>
</dbReference>
<dbReference type="InterPro" id="IPR036634">
    <property type="entry name" value="PRD_sf"/>
</dbReference>
<dbReference type="PATRIC" id="fig|748671.3.peg.1565"/>
<dbReference type="PROSITE" id="PS51372">
    <property type="entry name" value="PRD_2"/>
    <property type="match status" value="2"/>
</dbReference>
<dbReference type="Gene3D" id="1.10.1790.10">
    <property type="entry name" value="PRD domain"/>
    <property type="match status" value="2"/>
</dbReference>
<dbReference type="SUPFAM" id="SSF63520">
    <property type="entry name" value="PTS-regulatory domain, PRD"/>
    <property type="match status" value="2"/>
</dbReference>
<dbReference type="HOGENOM" id="CLU_078802_0_0_9"/>
<dbReference type="PANTHER" id="PTHR30185">
    <property type="entry name" value="CRYPTIC BETA-GLUCOSIDE BGL OPERON ANTITERMINATOR"/>
    <property type="match status" value="1"/>
</dbReference>
<dbReference type="Pfam" id="PF00874">
    <property type="entry name" value="PRD"/>
    <property type="match status" value="2"/>
</dbReference>
<dbReference type="SMART" id="SM01061">
    <property type="entry name" value="CAT_RBD"/>
    <property type="match status" value="1"/>
</dbReference>
<evidence type="ECO:0000313" key="3">
    <source>
        <dbReference type="EMBL" id="CBL51037.1"/>
    </source>
</evidence>
<reference evidence="3 4" key="1">
    <citation type="journal article" date="2010" name="J. Bacteriol.">
        <title>Genome sequence of Lactobacillus crispatus ST1.</title>
        <authorList>
            <person name="Ojala T."/>
            <person name="Kuparinen V."/>
            <person name="Koskinen J.P."/>
            <person name="Alatalo E."/>
            <person name="Holm L."/>
            <person name="Auvinen P."/>
            <person name="Edelman S."/>
            <person name="Westerlund-Wikstrom B."/>
            <person name="Korhonen T.K."/>
            <person name="Paulin L."/>
            <person name="Kankainen M."/>
        </authorList>
    </citation>
    <scope>NUCLEOTIDE SEQUENCE [LARGE SCALE GENOMIC DNA]</scope>
    <source>
        <strain evidence="3 4">ST1</strain>
    </source>
</reference>
<name>D5GZ28_LACCS</name>
<dbReference type="Proteomes" id="UP000002371">
    <property type="component" value="Chromosome"/>
</dbReference>
<dbReference type="AlphaFoldDB" id="D5GZ28"/>
<feature type="domain" description="PRD" evidence="2">
    <location>
        <begin position="171"/>
        <end position="282"/>
    </location>
</feature>
<dbReference type="Pfam" id="PF03123">
    <property type="entry name" value="CAT_RBD"/>
    <property type="match status" value="1"/>
</dbReference>
<reference key="2">
    <citation type="submission" date="2010-03" db="EMBL/GenBank/DDBJ databases">
        <title>Genome Sequence of Lactobacillus crispatus ST1.</title>
        <authorList>
            <person name="Ojala T."/>
            <person name="Kuparinen V."/>
            <person name="Koskinen J.P."/>
            <person name="Alatalo E."/>
            <person name="Holm L."/>
            <person name="Auvinen P."/>
            <person name="Edelman S."/>
            <person name="Westerlund-Wikstroem B."/>
            <person name="Korhonen T.K."/>
            <person name="Paulin L."/>
            <person name="Kankainen M."/>
        </authorList>
    </citation>
    <scope>NUCLEOTIDE SEQUENCE</scope>
    <source>
        <strain>ST1</strain>
    </source>
</reference>
<keyword evidence="1" id="KW-0677">Repeat</keyword>
<proteinExistence type="predicted"/>
<dbReference type="GO" id="GO:0006355">
    <property type="term" value="P:regulation of DNA-templated transcription"/>
    <property type="evidence" value="ECO:0007669"/>
    <property type="project" value="InterPro"/>
</dbReference>
<dbReference type="EMBL" id="FN692037">
    <property type="protein sequence ID" value="CBL51037.1"/>
    <property type="molecule type" value="Genomic_DNA"/>
</dbReference>
<evidence type="ECO:0000256" key="1">
    <source>
        <dbReference type="ARBA" id="ARBA00022737"/>
    </source>
</evidence>
<dbReference type="RefSeq" id="WP_013086741.1">
    <property type="nucleotide sequence ID" value="NC_014106.1"/>
</dbReference>